<accession>A0A4S8LJ21</accession>
<evidence type="ECO:0000313" key="1">
    <source>
        <dbReference type="EMBL" id="THU88608.1"/>
    </source>
</evidence>
<proteinExistence type="predicted"/>
<reference evidence="1 2" key="1">
    <citation type="journal article" date="2019" name="Nat. Ecol. Evol.">
        <title>Megaphylogeny resolves global patterns of mushroom evolution.</title>
        <authorList>
            <person name="Varga T."/>
            <person name="Krizsan K."/>
            <person name="Foldi C."/>
            <person name="Dima B."/>
            <person name="Sanchez-Garcia M."/>
            <person name="Sanchez-Ramirez S."/>
            <person name="Szollosi G.J."/>
            <person name="Szarkandi J.G."/>
            <person name="Papp V."/>
            <person name="Albert L."/>
            <person name="Andreopoulos W."/>
            <person name="Angelini C."/>
            <person name="Antonin V."/>
            <person name="Barry K.W."/>
            <person name="Bougher N.L."/>
            <person name="Buchanan P."/>
            <person name="Buyck B."/>
            <person name="Bense V."/>
            <person name="Catcheside P."/>
            <person name="Chovatia M."/>
            <person name="Cooper J."/>
            <person name="Damon W."/>
            <person name="Desjardin D."/>
            <person name="Finy P."/>
            <person name="Geml J."/>
            <person name="Haridas S."/>
            <person name="Hughes K."/>
            <person name="Justo A."/>
            <person name="Karasinski D."/>
            <person name="Kautmanova I."/>
            <person name="Kiss B."/>
            <person name="Kocsube S."/>
            <person name="Kotiranta H."/>
            <person name="LaButti K.M."/>
            <person name="Lechner B.E."/>
            <person name="Liimatainen K."/>
            <person name="Lipzen A."/>
            <person name="Lukacs Z."/>
            <person name="Mihaltcheva S."/>
            <person name="Morgado L.N."/>
            <person name="Niskanen T."/>
            <person name="Noordeloos M.E."/>
            <person name="Ohm R.A."/>
            <person name="Ortiz-Santana B."/>
            <person name="Ovrebo C."/>
            <person name="Racz N."/>
            <person name="Riley R."/>
            <person name="Savchenko A."/>
            <person name="Shiryaev A."/>
            <person name="Soop K."/>
            <person name="Spirin V."/>
            <person name="Szebenyi C."/>
            <person name="Tomsovsky M."/>
            <person name="Tulloss R.E."/>
            <person name="Uehling J."/>
            <person name="Grigoriev I.V."/>
            <person name="Vagvolgyi C."/>
            <person name="Papp T."/>
            <person name="Martin F.M."/>
            <person name="Miettinen O."/>
            <person name="Hibbett D.S."/>
            <person name="Nagy L.G."/>
        </authorList>
    </citation>
    <scope>NUCLEOTIDE SEQUENCE [LARGE SCALE GENOMIC DNA]</scope>
    <source>
        <strain evidence="1 2">CBS 962.96</strain>
    </source>
</reference>
<evidence type="ECO:0000313" key="2">
    <source>
        <dbReference type="Proteomes" id="UP000297245"/>
    </source>
</evidence>
<protein>
    <submittedName>
        <fullName evidence="1">Uncharacterized protein</fullName>
    </submittedName>
</protein>
<name>A0A4S8LJ21_DENBC</name>
<keyword evidence="2" id="KW-1185">Reference proteome</keyword>
<dbReference type="EMBL" id="ML179403">
    <property type="protein sequence ID" value="THU88608.1"/>
    <property type="molecule type" value="Genomic_DNA"/>
</dbReference>
<gene>
    <name evidence="1" type="ORF">K435DRAFT_781988</name>
</gene>
<organism evidence="1 2">
    <name type="scientific">Dendrothele bispora (strain CBS 962.96)</name>
    <dbReference type="NCBI Taxonomy" id="1314807"/>
    <lineage>
        <taxon>Eukaryota</taxon>
        <taxon>Fungi</taxon>
        <taxon>Dikarya</taxon>
        <taxon>Basidiomycota</taxon>
        <taxon>Agaricomycotina</taxon>
        <taxon>Agaricomycetes</taxon>
        <taxon>Agaricomycetidae</taxon>
        <taxon>Agaricales</taxon>
        <taxon>Agaricales incertae sedis</taxon>
        <taxon>Dendrothele</taxon>
    </lineage>
</organism>
<dbReference type="Proteomes" id="UP000297245">
    <property type="component" value="Unassembled WGS sequence"/>
</dbReference>
<sequence length="66" mass="7791">MRISLLLLSWTRFRDTIFVYRTTDGGLNRRPSPVGYYERSITVAWQVGEAIPFFQIERDIFASMMN</sequence>
<dbReference type="AlphaFoldDB" id="A0A4S8LJ21"/>